<protein>
    <submittedName>
        <fullName evidence="8">AmmeMemoRadiSam system radical SAM enzyme</fullName>
    </submittedName>
</protein>
<evidence type="ECO:0000256" key="6">
    <source>
        <dbReference type="PIRSR" id="PIRSR004869-50"/>
    </source>
</evidence>
<dbReference type="PANTHER" id="PTHR30352">
    <property type="entry name" value="PYRUVATE FORMATE-LYASE-ACTIVATING ENZYME"/>
    <property type="match status" value="1"/>
</dbReference>
<comment type="caution">
    <text evidence="8">The sequence shown here is derived from an EMBL/GenBank/DDBJ whole genome shotgun (WGS) entry which is preliminary data.</text>
</comment>
<comment type="cofactor">
    <cofactor evidence="6">
        <name>[4Fe-4S] cluster</name>
        <dbReference type="ChEBI" id="CHEBI:49883"/>
    </cofactor>
    <text evidence="6">Binds 1 [4Fe-4S] cluster. The cluster is coordinated with 3 cysteines and an exchangeable S-adenosyl-L-methionine.</text>
</comment>
<dbReference type="NCBIfam" id="TIGR04337">
    <property type="entry name" value="AmmeMemoSam_rS"/>
    <property type="match status" value="1"/>
</dbReference>
<gene>
    <name evidence="8" type="primary">amrS</name>
    <name evidence="8" type="ORF">COU29_01960</name>
</gene>
<dbReference type="InterPro" id="IPR058240">
    <property type="entry name" value="rSAM_sf"/>
</dbReference>
<dbReference type="GO" id="GO:0046872">
    <property type="term" value="F:metal ion binding"/>
    <property type="evidence" value="ECO:0007669"/>
    <property type="project" value="UniProtKB-KW"/>
</dbReference>
<dbReference type="InterPro" id="IPR027596">
    <property type="entry name" value="AmmeMemoSam_rS"/>
</dbReference>
<dbReference type="GO" id="GO:0003824">
    <property type="term" value="F:catalytic activity"/>
    <property type="evidence" value="ECO:0007669"/>
    <property type="project" value="InterPro"/>
</dbReference>
<dbReference type="InterPro" id="IPR016431">
    <property type="entry name" value="Pyrv-formate_lyase-activ_prd"/>
</dbReference>
<dbReference type="SFLD" id="SFLDG01101">
    <property type="entry name" value="Uncharacterised_Radical_SAM_Su"/>
    <property type="match status" value="1"/>
</dbReference>
<feature type="binding site" evidence="6">
    <location>
        <position position="86"/>
    </location>
    <ligand>
        <name>[4Fe-4S] cluster</name>
        <dbReference type="ChEBI" id="CHEBI:49883"/>
        <note>4Fe-4S-S-AdoMet</note>
    </ligand>
</feature>
<evidence type="ECO:0000256" key="3">
    <source>
        <dbReference type="ARBA" id="ARBA00022723"/>
    </source>
</evidence>
<dbReference type="InterPro" id="IPR007197">
    <property type="entry name" value="rSAM"/>
</dbReference>
<accession>A0A2M6W6Y7</accession>
<sequence length="339" mass="38845">MKEAILYKKLKNNIVECAACIRRCKISDGQSGFCGVRKNTNGKLYLLVQNKAIASQVDPIEKKPLYHFLPGSKIFSLGTIGCNLRCEFCQNFEISQILSGFQDETLGLSHDLTPEKIVEYCHIKKIPSIAFTYNEPTIFSEYAVETMKLAKKYKMKGVFVSNGYETNEALEYLDKWIDAYNIDLKAFSEDFYKEVCQGELTPVTKTIKEIYRRKKWLEITTLLVPDKNDSEKEITQIAEFIKNISPDIPWHLSAFYPTYKMTDVGPTAEEKLIQAYEIGKRVGLKYVYLGNIDNQKYGQTVCPKCGEILIDRDGYKITVYKMKDGNCLECGTKIFGVWK</sequence>
<dbReference type="EMBL" id="PFBV01000003">
    <property type="protein sequence ID" value="PIT88527.1"/>
    <property type="molecule type" value="Genomic_DNA"/>
</dbReference>
<keyword evidence="2 6" id="KW-0949">S-adenosyl-L-methionine</keyword>
<proteinExistence type="predicted"/>
<dbReference type="PANTHER" id="PTHR30352:SF5">
    <property type="entry name" value="PYRUVATE FORMATE-LYASE 1-ACTIVATING ENZYME"/>
    <property type="match status" value="1"/>
</dbReference>
<dbReference type="GO" id="GO:0051539">
    <property type="term" value="F:4 iron, 4 sulfur cluster binding"/>
    <property type="evidence" value="ECO:0007669"/>
    <property type="project" value="UniProtKB-KW"/>
</dbReference>
<evidence type="ECO:0000256" key="5">
    <source>
        <dbReference type="ARBA" id="ARBA00023014"/>
    </source>
</evidence>
<keyword evidence="5 6" id="KW-0411">Iron-sulfur</keyword>
<dbReference type="InterPro" id="IPR013785">
    <property type="entry name" value="Aldolase_TIM"/>
</dbReference>
<dbReference type="SFLD" id="SFLDS00029">
    <property type="entry name" value="Radical_SAM"/>
    <property type="match status" value="1"/>
</dbReference>
<evidence type="ECO:0000256" key="2">
    <source>
        <dbReference type="ARBA" id="ARBA00022691"/>
    </source>
</evidence>
<feature type="domain" description="Radical SAM core" evidence="7">
    <location>
        <begin position="67"/>
        <end position="289"/>
    </location>
</feature>
<reference evidence="9" key="1">
    <citation type="submission" date="2017-09" db="EMBL/GenBank/DDBJ databases">
        <title>Depth-based differentiation of microbial function through sediment-hosted aquifers and enrichment of novel symbionts in the deep terrestrial subsurface.</title>
        <authorList>
            <person name="Probst A.J."/>
            <person name="Ladd B."/>
            <person name="Jarett J.K."/>
            <person name="Geller-Mcgrath D.E."/>
            <person name="Sieber C.M.K."/>
            <person name="Emerson J.B."/>
            <person name="Anantharaman K."/>
            <person name="Thomas B.C."/>
            <person name="Malmstrom R."/>
            <person name="Stieglmeier M."/>
            <person name="Klingl A."/>
            <person name="Woyke T."/>
            <person name="Ryan C.M."/>
            <person name="Banfield J.F."/>
        </authorList>
    </citation>
    <scope>NUCLEOTIDE SEQUENCE [LARGE SCALE GENOMIC DNA]</scope>
</reference>
<dbReference type="Pfam" id="PF04055">
    <property type="entry name" value="Radical_SAM"/>
    <property type="match status" value="1"/>
</dbReference>
<evidence type="ECO:0000256" key="1">
    <source>
        <dbReference type="ARBA" id="ARBA00022485"/>
    </source>
</evidence>
<name>A0A2M6W6Y7_9BACT</name>
<keyword evidence="1" id="KW-0004">4Fe-4S</keyword>
<evidence type="ECO:0000313" key="9">
    <source>
        <dbReference type="Proteomes" id="UP000231426"/>
    </source>
</evidence>
<organism evidence="8 9">
    <name type="scientific">Candidatus Magasanikbacteria bacterium CG10_big_fil_rev_8_21_14_0_10_36_32</name>
    <dbReference type="NCBI Taxonomy" id="1974646"/>
    <lineage>
        <taxon>Bacteria</taxon>
        <taxon>Candidatus Magasanikiibacteriota</taxon>
    </lineage>
</organism>
<dbReference type="Proteomes" id="UP000231426">
    <property type="component" value="Unassembled WGS sequence"/>
</dbReference>
<feature type="binding site" evidence="6">
    <location>
        <position position="89"/>
    </location>
    <ligand>
        <name>[4Fe-4S] cluster</name>
        <dbReference type="ChEBI" id="CHEBI:49883"/>
        <note>4Fe-4S-S-AdoMet</note>
    </ligand>
</feature>
<dbReference type="PROSITE" id="PS51918">
    <property type="entry name" value="RADICAL_SAM"/>
    <property type="match status" value="1"/>
</dbReference>
<dbReference type="CDD" id="cd01335">
    <property type="entry name" value="Radical_SAM"/>
    <property type="match status" value="1"/>
</dbReference>
<evidence type="ECO:0000256" key="4">
    <source>
        <dbReference type="ARBA" id="ARBA00023004"/>
    </source>
</evidence>
<dbReference type="PIRSF" id="PIRSF004869">
    <property type="entry name" value="PflX_prd"/>
    <property type="match status" value="1"/>
</dbReference>
<keyword evidence="3 6" id="KW-0479">Metal-binding</keyword>
<dbReference type="InterPro" id="IPR034457">
    <property type="entry name" value="Organic_radical-activating"/>
</dbReference>
<evidence type="ECO:0000313" key="8">
    <source>
        <dbReference type="EMBL" id="PIT88527.1"/>
    </source>
</evidence>
<dbReference type="SUPFAM" id="SSF102114">
    <property type="entry name" value="Radical SAM enzymes"/>
    <property type="match status" value="1"/>
</dbReference>
<dbReference type="Gene3D" id="3.20.20.70">
    <property type="entry name" value="Aldolase class I"/>
    <property type="match status" value="1"/>
</dbReference>
<keyword evidence="4 6" id="KW-0408">Iron</keyword>
<feature type="binding site" evidence="6">
    <location>
        <position position="82"/>
    </location>
    <ligand>
        <name>[4Fe-4S] cluster</name>
        <dbReference type="ChEBI" id="CHEBI:49883"/>
        <note>4Fe-4S-S-AdoMet</note>
    </ligand>
</feature>
<dbReference type="AlphaFoldDB" id="A0A2M6W6Y7"/>
<evidence type="ECO:0000259" key="7">
    <source>
        <dbReference type="PROSITE" id="PS51918"/>
    </source>
</evidence>